<keyword evidence="2" id="KW-1185">Reference proteome</keyword>
<evidence type="ECO:0000313" key="2">
    <source>
        <dbReference type="Proteomes" id="UP001526430"/>
    </source>
</evidence>
<gene>
    <name evidence="1" type="ORF">OF850_22315</name>
</gene>
<name>A0ABT3P1Q6_9PROT</name>
<evidence type="ECO:0000313" key="1">
    <source>
        <dbReference type="EMBL" id="MCW8088321.1"/>
    </source>
</evidence>
<dbReference type="Proteomes" id="UP001526430">
    <property type="component" value="Unassembled WGS sequence"/>
</dbReference>
<proteinExistence type="predicted"/>
<dbReference type="RefSeq" id="WP_301592519.1">
    <property type="nucleotide sequence ID" value="NZ_JAPFQI010000033.1"/>
</dbReference>
<dbReference type="EMBL" id="JAPFQI010000033">
    <property type="protein sequence ID" value="MCW8088321.1"/>
    <property type="molecule type" value="Genomic_DNA"/>
</dbReference>
<sequence>MQDGSSYAPMLVIVACGNTVEVTIDGRLIRFTDADPALVLIVSRSAAFPPLLALLRHLASPEFWPLDESELTLPAAVLESAFREARLLEAA</sequence>
<reference evidence="1 2" key="1">
    <citation type="submission" date="2022-10" db="EMBL/GenBank/DDBJ databases">
        <title>Roseococcus glaciei nov., sp. nov., isolated from glacier.</title>
        <authorList>
            <person name="Liu Q."/>
            <person name="Xin Y.-H."/>
        </authorList>
    </citation>
    <scope>NUCLEOTIDE SEQUENCE [LARGE SCALE GENOMIC DNA]</scope>
    <source>
        <strain evidence="1 2">MDT2-1-1</strain>
    </source>
</reference>
<accession>A0ABT3P1Q6</accession>
<organism evidence="1 2">
    <name type="scientific">Sabulicella glaciei</name>
    <dbReference type="NCBI Taxonomy" id="2984948"/>
    <lineage>
        <taxon>Bacteria</taxon>
        <taxon>Pseudomonadati</taxon>
        <taxon>Pseudomonadota</taxon>
        <taxon>Alphaproteobacteria</taxon>
        <taxon>Acetobacterales</taxon>
        <taxon>Acetobacteraceae</taxon>
        <taxon>Sabulicella</taxon>
    </lineage>
</organism>
<comment type="caution">
    <text evidence="1">The sequence shown here is derived from an EMBL/GenBank/DDBJ whole genome shotgun (WGS) entry which is preliminary data.</text>
</comment>
<protein>
    <submittedName>
        <fullName evidence="1">Uncharacterized protein</fullName>
    </submittedName>
</protein>